<keyword evidence="3" id="KW-1185">Reference proteome</keyword>
<evidence type="ECO:0000313" key="3">
    <source>
        <dbReference type="Proteomes" id="UP001054252"/>
    </source>
</evidence>
<evidence type="ECO:0000256" key="1">
    <source>
        <dbReference type="SAM" id="Coils"/>
    </source>
</evidence>
<reference evidence="2 3" key="1">
    <citation type="journal article" date="2021" name="Commun. Biol.">
        <title>The genome of Shorea leprosula (Dipterocarpaceae) highlights the ecological relevance of drought in aseasonal tropical rainforests.</title>
        <authorList>
            <person name="Ng K.K.S."/>
            <person name="Kobayashi M.J."/>
            <person name="Fawcett J.A."/>
            <person name="Hatakeyama M."/>
            <person name="Paape T."/>
            <person name="Ng C.H."/>
            <person name="Ang C.C."/>
            <person name="Tnah L.H."/>
            <person name="Lee C.T."/>
            <person name="Nishiyama T."/>
            <person name="Sese J."/>
            <person name="O'Brien M.J."/>
            <person name="Copetti D."/>
            <person name="Mohd Noor M.I."/>
            <person name="Ong R.C."/>
            <person name="Putra M."/>
            <person name="Sireger I.Z."/>
            <person name="Indrioko S."/>
            <person name="Kosugi Y."/>
            <person name="Izuno A."/>
            <person name="Isagi Y."/>
            <person name="Lee S.L."/>
            <person name="Shimizu K.K."/>
        </authorList>
    </citation>
    <scope>NUCLEOTIDE SEQUENCE [LARGE SCALE GENOMIC DNA]</scope>
    <source>
        <strain evidence="2">214</strain>
    </source>
</reference>
<feature type="coiled-coil region" evidence="1">
    <location>
        <begin position="295"/>
        <end position="325"/>
    </location>
</feature>
<accession>A0AAV5JPW9</accession>
<gene>
    <name evidence="2" type="ORF">SLEP1_g24353</name>
</gene>
<dbReference type="AlphaFoldDB" id="A0AAV5JPW9"/>
<keyword evidence="1" id="KW-0175">Coiled coil</keyword>
<proteinExistence type="predicted"/>
<dbReference type="EMBL" id="BPVZ01000038">
    <property type="protein sequence ID" value="GKV13327.1"/>
    <property type="molecule type" value="Genomic_DNA"/>
</dbReference>
<name>A0AAV5JPW9_9ROSI</name>
<protein>
    <submittedName>
        <fullName evidence="2">Uncharacterized protein</fullName>
    </submittedName>
</protein>
<evidence type="ECO:0000313" key="2">
    <source>
        <dbReference type="EMBL" id="GKV13327.1"/>
    </source>
</evidence>
<sequence>MNFCNSSFGSEVYSPLTLVDLDLSPFKEIRVKSESDIERELEFFEDPDYIPPLTPCSESYETEEMSSEDTLSIGGSKEVRMLEYSDVSIEGESSGFEQTEGGVGRNEVVEVGAKEVPVNILEVEDKRDKCYDSGVDIVSEVKGPAGVKERACSAPKDHWMLVYAHYLAAGLRFPLLDLDEEEEIKKLVRKEGVIVDIMFLTNSDAIEAVELYRLSALSEVEMNMFLNAVGGVAIPKKPRKKSQSLGKAVVGKGEENLEKGKNFSATKNFINTYIPEVDHREAREEVLLHGGNAVVKHALEDRNSLQKERNELLKKNNEMRRELEVVVPAVTSGYHQDYFGEQEEGVEEDGESLSADFRPQVKLRWVHDAEGRAVFPPNFDFEFMAMEEEEGEAGGTTVEKS</sequence>
<dbReference type="Proteomes" id="UP001054252">
    <property type="component" value="Unassembled WGS sequence"/>
</dbReference>
<organism evidence="2 3">
    <name type="scientific">Rubroshorea leprosula</name>
    <dbReference type="NCBI Taxonomy" id="152421"/>
    <lineage>
        <taxon>Eukaryota</taxon>
        <taxon>Viridiplantae</taxon>
        <taxon>Streptophyta</taxon>
        <taxon>Embryophyta</taxon>
        <taxon>Tracheophyta</taxon>
        <taxon>Spermatophyta</taxon>
        <taxon>Magnoliopsida</taxon>
        <taxon>eudicotyledons</taxon>
        <taxon>Gunneridae</taxon>
        <taxon>Pentapetalae</taxon>
        <taxon>rosids</taxon>
        <taxon>malvids</taxon>
        <taxon>Malvales</taxon>
        <taxon>Dipterocarpaceae</taxon>
        <taxon>Rubroshorea</taxon>
    </lineage>
</organism>
<comment type="caution">
    <text evidence="2">The sequence shown here is derived from an EMBL/GenBank/DDBJ whole genome shotgun (WGS) entry which is preliminary data.</text>
</comment>